<evidence type="ECO:0000313" key="5">
    <source>
        <dbReference type="EMBL" id="TCO13481.1"/>
    </source>
</evidence>
<keyword evidence="3" id="KW-0812">Transmembrane</keyword>
<feature type="chain" id="PRO_5021024512" evidence="4">
    <location>
        <begin position="26"/>
        <end position="406"/>
    </location>
</feature>
<feature type="region of interest" description="Disordered" evidence="2">
    <location>
        <begin position="165"/>
        <end position="187"/>
    </location>
</feature>
<evidence type="ECO:0000256" key="1">
    <source>
        <dbReference type="SAM" id="Coils"/>
    </source>
</evidence>
<keyword evidence="4" id="KW-0732">Signal</keyword>
<dbReference type="Proteomes" id="UP000294508">
    <property type="component" value="Unassembled WGS sequence"/>
</dbReference>
<accession>A0A4R2GSZ7</accession>
<evidence type="ECO:0000256" key="4">
    <source>
        <dbReference type="SAM" id="SignalP"/>
    </source>
</evidence>
<proteinExistence type="predicted"/>
<comment type="caution">
    <text evidence="5">The sequence shown here is derived from an EMBL/GenBank/DDBJ whole genome shotgun (WGS) entry which is preliminary data.</text>
</comment>
<keyword evidence="3" id="KW-0472">Membrane</keyword>
<dbReference type="RefSeq" id="WP_132216792.1">
    <property type="nucleotide sequence ID" value="NZ_SLWN01000026.1"/>
</dbReference>
<dbReference type="EMBL" id="SLWN01000026">
    <property type="protein sequence ID" value="TCO13481.1"/>
    <property type="molecule type" value="Genomic_DNA"/>
</dbReference>
<sequence length="406" mass="44956">MFARLLRLAAPLAVLALLPVLPARAATPELPDRIAAAWRTDKIYVDERLRPIPDLDRIRTEAGTVDFAVYVALVPRTPYTREKLSDLITLLQARVGQPGLYVVAVVSDEYWTGMAELYRPGGLKGRDLTSVQSDDERRRDIVDDRPEPQIVRTIQQAATAYDGRPLPAIPAADLEPEDEPRGPSVTDLEDRSVFIGMAIGALAGFALTLWLSLRRRSGGSRRAEVPAGELPIPESDMRGRADEWIERAQSALDRLEKRRGKSVELLDRRDDANRRLDAARKLRDGQPDDLLALTGAFVLARQAEGGASRAEVLRPCFFDPTHRSGTTPVTWADDIQVPACRQCARTLGKGTTPYGLQVWKRSGLIGREHVAYWTLDPEDSVMVETGFGALSDDLPDRVARLQDGVR</sequence>
<feature type="compositionally biased region" description="Basic and acidic residues" evidence="2">
    <location>
        <begin position="134"/>
        <end position="145"/>
    </location>
</feature>
<feature type="region of interest" description="Disordered" evidence="2">
    <location>
        <begin position="125"/>
        <end position="145"/>
    </location>
</feature>
<feature type="transmembrane region" description="Helical" evidence="3">
    <location>
        <begin position="193"/>
        <end position="213"/>
    </location>
</feature>
<evidence type="ECO:0000256" key="2">
    <source>
        <dbReference type="SAM" id="MobiDB-lite"/>
    </source>
</evidence>
<name>A0A4R2GSZ7_9ACTN</name>
<keyword evidence="6" id="KW-1185">Reference proteome</keyword>
<keyword evidence="1" id="KW-0175">Coiled coil</keyword>
<feature type="signal peptide" evidence="4">
    <location>
        <begin position="1"/>
        <end position="25"/>
    </location>
</feature>
<organism evidence="5 6">
    <name type="scientific">Kribbella steppae</name>
    <dbReference type="NCBI Taxonomy" id="2512223"/>
    <lineage>
        <taxon>Bacteria</taxon>
        <taxon>Bacillati</taxon>
        <taxon>Actinomycetota</taxon>
        <taxon>Actinomycetes</taxon>
        <taxon>Propionibacteriales</taxon>
        <taxon>Kribbellaceae</taxon>
        <taxon>Kribbella</taxon>
    </lineage>
</organism>
<reference evidence="5 6" key="1">
    <citation type="journal article" date="2015" name="Stand. Genomic Sci.">
        <title>Genomic Encyclopedia of Bacterial and Archaeal Type Strains, Phase III: the genomes of soil and plant-associated and newly described type strains.</title>
        <authorList>
            <person name="Whitman W.B."/>
            <person name="Woyke T."/>
            <person name="Klenk H.P."/>
            <person name="Zhou Y."/>
            <person name="Lilburn T.G."/>
            <person name="Beck B.J."/>
            <person name="De Vos P."/>
            <person name="Vandamme P."/>
            <person name="Eisen J.A."/>
            <person name="Garrity G."/>
            <person name="Hugenholtz P."/>
            <person name="Kyrpides N.C."/>
        </authorList>
    </citation>
    <scope>NUCLEOTIDE SEQUENCE [LARGE SCALE GENOMIC DNA]</scope>
    <source>
        <strain evidence="5 6">VKM Ac-2572</strain>
    </source>
</reference>
<dbReference type="OrthoDB" id="3867729at2"/>
<keyword evidence="3" id="KW-1133">Transmembrane helix</keyword>
<protein>
    <submittedName>
        <fullName evidence="5">Uncharacterized protein</fullName>
    </submittedName>
</protein>
<gene>
    <name evidence="5" type="ORF">EV652_12621</name>
</gene>
<dbReference type="AlphaFoldDB" id="A0A4R2GSZ7"/>
<evidence type="ECO:0000256" key="3">
    <source>
        <dbReference type="SAM" id="Phobius"/>
    </source>
</evidence>
<feature type="coiled-coil region" evidence="1">
    <location>
        <begin position="245"/>
        <end position="282"/>
    </location>
</feature>
<evidence type="ECO:0000313" key="6">
    <source>
        <dbReference type="Proteomes" id="UP000294508"/>
    </source>
</evidence>